<dbReference type="Gene3D" id="1.10.357.10">
    <property type="entry name" value="Tetracycline Repressor, domain 2"/>
    <property type="match status" value="1"/>
</dbReference>
<dbReference type="Pfam" id="PF00440">
    <property type="entry name" value="TetR_N"/>
    <property type="match status" value="1"/>
</dbReference>
<evidence type="ECO:0000313" key="6">
    <source>
        <dbReference type="EMBL" id="MBB4980983.1"/>
    </source>
</evidence>
<sequence length="196" mass="21191">MDQPGLRERGKRRRREAITRAAYRLFAERGYGPTTIDDIAQAAEVARRTVTLYFPTKQDLALARTADSLQRLTDALTDRPDGVSTLDAVKAWLDQEIKAATELDLLEHRMFEANPELQALRSIHYSDAVRAGTASIARDIGAAPDDAGPALAAAAIVAVITQAYATAENQDAEQALRTGFAFLEAGIASLAQPSKP</sequence>
<keyword evidence="1" id="KW-0805">Transcription regulation</keyword>
<accession>A0A7W7TXC7</accession>
<dbReference type="InterPro" id="IPR023772">
    <property type="entry name" value="DNA-bd_HTH_TetR-type_CS"/>
</dbReference>
<dbReference type="PROSITE" id="PS50977">
    <property type="entry name" value="HTH_TETR_2"/>
    <property type="match status" value="1"/>
</dbReference>
<dbReference type="Proteomes" id="UP000582643">
    <property type="component" value="Unassembled WGS sequence"/>
</dbReference>
<keyword evidence="2 4" id="KW-0238">DNA-binding</keyword>
<evidence type="ECO:0000256" key="2">
    <source>
        <dbReference type="ARBA" id="ARBA00023125"/>
    </source>
</evidence>
<reference evidence="6 7" key="1">
    <citation type="submission" date="2020-08" db="EMBL/GenBank/DDBJ databases">
        <title>Genomic Encyclopedia of Type Strains, Phase III (KMG-III): the genomes of soil and plant-associated and newly described type strains.</title>
        <authorList>
            <person name="Whitman W."/>
        </authorList>
    </citation>
    <scope>NUCLEOTIDE SEQUENCE [LARGE SCALE GENOMIC DNA]</scope>
    <source>
        <strain evidence="6 7">SFB5A</strain>
    </source>
</reference>
<evidence type="ECO:0000256" key="1">
    <source>
        <dbReference type="ARBA" id="ARBA00023015"/>
    </source>
</evidence>
<name>A0A7W7TXC7_9ACTN</name>
<dbReference type="EMBL" id="JACHJY010000002">
    <property type="protein sequence ID" value="MBB4980983.1"/>
    <property type="molecule type" value="Genomic_DNA"/>
</dbReference>
<evidence type="ECO:0000256" key="4">
    <source>
        <dbReference type="PROSITE-ProRule" id="PRU00335"/>
    </source>
</evidence>
<dbReference type="PANTHER" id="PTHR30055">
    <property type="entry name" value="HTH-TYPE TRANSCRIPTIONAL REGULATOR RUTR"/>
    <property type="match status" value="1"/>
</dbReference>
<dbReference type="RefSeq" id="WP_116156964.1">
    <property type="nucleotide sequence ID" value="NZ_JACHJY010000002.1"/>
</dbReference>
<dbReference type="GO" id="GO:0003700">
    <property type="term" value="F:DNA-binding transcription factor activity"/>
    <property type="evidence" value="ECO:0007669"/>
    <property type="project" value="TreeGrafter"/>
</dbReference>
<dbReference type="GO" id="GO:0000976">
    <property type="term" value="F:transcription cis-regulatory region binding"/>
    <property type="evidence" value="ECO:0007669"/>
    <property type="project" value="TreeGrafter"/>
</dbReference>
<comment type="caution">
    <text evidence="6">The sequence shown here is derived from an EMBL/GenBank/DDBJ whole genome shotgun (WGS) entry which is preliminary data.</text>
</comment>
<proteinExistence type="predicted"/>
<feature type="domain" description="HTH tetR-type" evidence="5">
    <location>
        <begin position="12"/>
        <end position="72"/>
    </location>
</feature>
<evidence type="ECO:0000313" key="7">
    <source>
        <dbReference type="Proteomes" id="UP000582643"/>
    </source>
</evidence>
<evidence type="ECO:0000256" key="3">
    <source>
        <dbReference type="ARBA" id="ARBA00023163"/>
    </source>
</evidence>
<dbReference type="InterPro" id="IPR041347">
    <property type="entry name" value="MftR_C"/>
</dbReference>
<feature type="DNA-binding region" description="H-T-H motif" evidence="4">
    <location>
        <begin position="35"/>
        <end position="54"/>
    </location>
</feature>
<dbReference type="PROSITE" id="PS01081">
    <property type="entry name" value="HTH_TETR_1"/>
    <property type="match status" value="1"/>
</dbReference>
<keyword evidence="7" id="KW-1185">Reference proteome</keyword>
<protein>
    <submittedName>
        <fullName evidence="6">AcrR family transcriptional regulator</fullName>
    </submittedName>
</protein>
<dbReference type="PRINTS" id="PR00455">
    <property type="entry name" value="HTHTETR"/>
</dbReference>
<dbReference type="InterPro" id="IPR001647">
    <property type="entry name" value="HTH_TetR"/>
</dbReference>
<dbReference type="AlphaFoldDB" id="A0A7W7TXC7"/>
<dbReference type="Pfam" id="PF17754">
    <property type="entry name" value="TetR_C_14"/>
    <property type="match status" value="1"/>
</dbReference>
<dbReference type="PANTHER" id="PTHR30055:SF238">
    <property type="entry name" value="MYCOFACTOCIN BIOSYNTHESIS TRANSCRIPTIONAL REGULATOR MFTR-RELATED"/>
    <property type="match status" value="1"/>
</dbReference>
<gene>
    <name evidence="6" type="ORF">GGE06_001891</name>
</gene>
<dbReference type="Gene3D" id="1.10.10.60">
    <property type="entry name" value="Homeodomain-like"/>
    <property type="match status" value="1"/>
</dbReference>
<organism evidence="6 7">
    <name type="scientific">Streptomyces nymphaeiformis</name>
    <dbReference type="NCBI Taxonomy" id="2663842"/>
    <lineage>
        <taxon>Bacteria</taxon>
        <taxon>Bacillati</taxon>
        <taxon>Actinomycetota</taxon>
        <taxon>Actinomycetes</taxon>
        <taxon>Kitasatosporales</taxon>
        <taxon>Streptomycetaceae</taxon>
        <taxon>Streptomyces</taxon>
    </lineage>
</organism>
<dbReference type="SUPFAM" id="SSF46689">
    <property type="entry name" value="Homeodomain-like"/>
    <property type="match status" value="1"/>
</dbReference>
<dbReference type="InterPro" id="IPR050109">
    <property type="entry name" value="HTH-type_TetR-like_transc_reg"/>
</dbReference>
<dbReference type="InterPro" id="IPR009057">
    <property type="entry name" value="Homeodomain-like_sf"/>
</dbReference>
<evidence type="ECO:0000259" key="5">
    <source>
        <dbReference type="PROSITE" id="PS50977"/>
    </source>
</evidence>
<keyword evidence="3" id="KW-0804">Transcription</keyword>